<keyword evidence="2" id="KW-1185">Reference proteome</keyword>
<gene>
    <name evidence="1" type="ORF">GGH94_002478</name>
</gene>
<proteinExistence type="predicted"/>
<evidence type="ECO:0000313" key="1">
    <source>
        <dbReference type="EMBL" id="KAJ2865073.1"/>
    </source>
</evidence>
<name>A0A9W8IJB8_9FUNG</name>
<evidence type="ECO:0000313" key="2">
    <source>
        <dbReference type="Proteomes" id="UP001140074"/>
    </source>
</evidence>
<comment type="caution">
    <text evidence="1">The sequence shown here is derived from an EMBL/GenBank/DDBJ whole genome shotgun (WGS) entry which is preliminary data.</text>
</comment>
<reference evidence="1" key="1">
    <citation type="submission" date="2022-07" db="EMBL/GenBank/DDBJ databases">
        <title>Phylogenomic reconstructions and comparative analyses of Kickxellomycotina fungi.</title>
        <authorList>
            <person name="Reynolds N.K."/>
            <person name="Stajich J.E."/>
            <person name="Barry K."/>
            <person name="Grigoriev I.V."/>
            <person name="Crous P."/>
            <person name="Smith M.E."/>
        </authorList>
    </citation>
    <scope>NUCLEOTIDE SEQUENCE</scope>
    <source>
        <strain evidence="1">RSA 476</strain>
    </source>
</reference>
<protein>
    <submittedName>
        <fullName evidence="1">Uncharacterized protein</fullName>
    </submittedName>
</protein>
<sequence>MSGLNLRILRSTEGANKLNGDYAECFEHDEVVQEGDSLGKVFNDISSFLRLRGYTPYFTGQNNMVYDLQREVNMYVVHVSHIKPAT</sequence>
<organism evidence="1 2">
    <name type="scientific">Coemansia aciculifera</name>
    <dbReference type="NCBI Taxonomy" id="417176"/>
    <lineage>
        <taxon>Eukaryota</taxon>
        <taxon>Fungi</taxon>
        <taxon>Fungi incertae sedis</taxon>
        <taxon>Zoopagomycota</taxon>
        <taxon>Kickxellomycotina</taxon>
        <taxon>Kickxellomycetes</taxon>
        <taxon>Kickxellales</taxon>
        <taxon>Kickxellaceae</taxon>
        <taxon>Coemansia</taxon>
    </lineage>
</organism>
<accession>A0A9W8IJB8</accession>
<dbReference type="AlphaFoldDB" id="A0A9W8IJB8"/>
<dbReference type="EMBL" id="JANBUY010000069">
    <property type="protein sequence ID" value="KAJ2865073.1"/>
    <property type="molecule type" value="Genomic_DNA"/>
</dbReference>
<dbReference type="Proteomes" id="UP001140074">
    <property type="component" value="Unassembled WGS sequence"/>
</dbReference>